<feature type="domain" description="Transposase IS200-like" evidence="1">
    <location>
        <begin position="9"/>
        <end position="123"/>
    </location>
</feature>
<dbReference type="SUPFAM" id="SSF143422">
    <property type="entry name" value="Transposase IS200-like"/>
    <property type="match status" value="1"/>
</dbReference>
<dbReference type="PANTHER" id="PTHR34322:SF2">
    <property type="entry name" value="TRANSPOSASE IS200-LIKE DOMAIN-CONTAINING PROTEIN"/>
    <property type="match status" value="1"/>
</dbReference>
<dbReference type="RefSeq" id="WP_151573933.1">
    <property type="nucleotide sequence ID" value="NZ_WBOT01000003.1"/>
</dbReference>
<dbReference type="PANTHER" id="PTHR34322">
    <property type="entry name" value="TRANSPOSASE, Y1_TNP DOMAIN-CONTAINING"/>
    <property type="match status" value="1"/>
</dbReference>
<reference evidence="2 3" key="1">
    <citation type="journal article" date="2014" name="Arch. Microbiol.">
        <title>Bacillus mesophilum sp. nov., strain IITR-54T, a novel 4-chlorobiphenyl dechlorinating bacterium.</title>
        <authorList>
            <person name="Manickam N."/>
            <person name="Singh N.K."/>
            <person name="Bajaj A."/>
            <person name="Kumar R.M."/>
            <person name="Kaur G."/>
            <person name="Kaur N."/>
            <person name="Bala M."/>
            <person name="Kumar A."/>
            <person name="Mayilraj S."/>
        </authorList>
    </citation>
    <scope>NUCLEOTIDE SEQUENCE [LARGE SCALE GENOMIC DNA]</scope>
    <source>
        <strain evidence="2 3">IITR-54</strain>
    </source>
</reference>
<accession>A0A7V7RLL6</accession>
<comment type="caution">
    <text evidence="2">The sequence shown here is derived from an EMBL/GenBank/DDBJ whole genome shotgun (WGS) entry which is preliminary data.</text>
</comment>
<evidence type="ECO:0000313" key="2">
    <source>
        <dbReference type="EMBL" id="KAB2332634.1"/>
    </source>
</evidence>
<proteinExistence type="predicted"/>
<dbReference type="Proteomes" id="UP000441354">
    <property type="component" value="Unassembled WGS sequence"/>
</dbReference>
<evidence type="ECO:0000313" key="3">
    <source>
        <dbReference type="Proteomes" id="UP000441354"/>
    </source>
</evidence>
<organism evidence="2 3">
    <name type="scientific">Bacillus mesophilum</name>
    <dbReference type="NCBI Taxonomy" id="1071718"/>
    <lineage>
        <taxon>Bacteria</taxon>
        <taxon>Bacillati</taxon>
        <taxon>Bacillota</taxon>
        <taxon>Bacilli</taxon>
        <taxon>Bacillales</taxon>
        <taxon>Bacillaceae</taxon>
        <taxon>Bacillus</taxon>
    </lineage>
</organism>
<name>A0A7V7RLL6_9BACI</name>
<protein>
    <submittedName>
        <fullName evidence="2">Transposase</fullName>
    </submittedName>
</protein>
<dbReference type="OrthoDB" id="9788881at2"/>
<sequence>MPYKKRIYVPECHYHVVSRGNRRDPLFMDWEDYDAFFYNLDDIYEKYPFEITSYCLMNNHYHLQLRSQVISISKLMALINKKYANYYNARYKLTGHVYEKRFFDDILVDQRSMLAVSRYIHLNPVEAHMVESPDQYPWSSMQYFMTDMETPRYLNIDCILNYFEGTKEEKREQYFQFLKENNQGLRRISHKSKNVWSDR</sequence>
<dbReference type="SMART" id="SM01321">
    <property type="entry name" value="Y1_Tnp"/>
    <property type="match status" value="1"/>
</dbReference>
<dbReference type="AlphaFoldDB" id="A0A7V7RLL6"/>
<dbReference type="GO" id="GO:0004803">
    <property type="term" value="F:transposase activity"/>
    <property type="evidence" value="ECO:0007669"/>
    <property type="project" value="InterPro"/>
</dbReference>
<gene>
    <name evidence="2" type="ORF">F7732_11110</name>
</gene>
<dbReference type="Pfam" id="PF01797">
    <property type="entry name" value="Y1_Tnp"/>
    <property type="match status" value="1"/>
</dbReference>
<dbReference type="Gene3D" id="3.30.70.1290">
    <property type="entry name" value="Transposase IS200-like"/>
    <property type="match status" value="1"/>
</dbReference>
<dbReference type="GO" id="GO:0006313">
    <property type="term" value="P:DNA transposition"/>
    <property type="evidence" value="ECO:0007669"/>
    <property type="project" value="InterPro"/>
</dbReference>
<dbReference type="EMBL" id="WBOT01000003">
    <property type="protein sequence ID" value="KAB2332634.1"/>
    <property type="molecule type" value="Genomic_DNA"/>
</dbReference>
<keyword evidence="3" id="KW-1185">Reference proteome</keyword>
<evidence type="ECO:0000259" key="1">
    <source>
        <dbReference type="SMART" id="SM01321"/>
    </source>
</evidence>
<dbReference type="InterPro" id="IPR002686">
    <property type="entry name" value="Transposase_17"/>
</dbReference>
<dbReference type="InterPro" id="IPR036515">
    <property type="entry name" value="Transposase_17_sf"/>
</dbReference>
<dbReference type="GO" id="GO:0003677">
    <property type="term" value="F:DNA binding"/>
    <property type="evidence" value="ECO:0007669"/>
    <property type="project" value="InterPro"/>
</dbReference>